<proteinExistence type="inferred from homology"/>
<dbReference type="Proteomes" id="UP000799118">
    <property type="component" value="Unassembled WGS sequence"/>
</dbReference>
<feature type="domain" description="COG4 transport protein middle alpha-helical bundle" evidence="10">
    <location>
        <begin position="161"/>
        <end position="460"/>
    </location>
</feature>
<dbReference type="InterPro" id="IPR048682">
    <property type="entry name" value="COG4"/>
</dbReference>
<dbReference type="Pfam" id="PF20662">
    <property type="entry name" value="COG4_C"/>
    <property type="match status" value="1"/>
</dbReference>
<evidence type="ECO:0000256" key="4">
    <source>
        <dbReference type="ARBA" id="ARBA00022448"/>
    </source>
</evidence>
<evidence type="ECO:0000259" key="10">
    <source>
        <dbReference type="SMART" id="SM00762"/>
    </source>
</evidence>
<dbReference type="Pfam" id="PF08318">
    <property type="entry name" value="COG4_m"/>
    <property type="match status" value="1"/>
</dbReference>
<dbReference type="InterPro" id="IPR048680">
    <property type="entry name" value="COG4_N"/>
</dbReference>
<evidence type="ECO:0000256" key="8">
    <source>
        <dbReference type="ARBA" id="ARBA00031340"/>
    </source>
</evidence>
<comment type="similarity">
    <text evidence="2">Belongs to the COG4 family.</text>
</comment>
<organism evidence="11 12">
    <name type="scientific">Gymnopus androsaceus JB14</name>
    <dbReference type="NCBI Taxonomy" id="1447944"/>
    <lineage>
        <taxon>Eukaryota</taxon>
        <taxon>Fungi</taxon>
        <taxon>Dikarya</taxon>
        <taxon>Basidiomycota</taxon>
        <taxon>Agaricomycotina</taxon>
        <taxon>Agaricomycetes</taxon>
        <taxon>Agaricomycetidae</taxon>
        <taxon>Agaricales</taxon>
        <taxon>Marasmiineae</taxon>
        <taxon>Omphalotaceae</taxon>
        <taxon>Gymnopus</taxon>
    </lineage>
</organism>
<feature type="compositionally biased region" description="Polar residues" evidence="9">
    <location>
        <begin position="297"/>
        <end position="310"/>
    </location>
</feature>
<dbReference type="EMBL" id="ML769684">
    <property type="protein sequence ID" value="KAE9389746.1"/>
    <property type="molecule type" value="Genomic_DNA"/>
</dbReference>
<dbReference type="Gene3D" id="1.20.58.1970">
    <property type="match status" value="1"/>
</dbReference>
<name>A0A6A4GWA0_9AGAR</name>
<dbReference type="GO" id="GO:0000139">
    <property type="term" value="C:Golgi membrane"/>
    <property type="evidence" value="ECO:0007669"/>
    <property type="project" value="UniProtKB-SubCell"/>
</dbReference>
<sequence length="712" mass="80812">MAQLPSPFISRPDPRSLTTLPQILSSLSDFRSEEAQLSTSLTELLAASEPLTSSLSRLQSLVPHFDELLKDASVLSRNVSRVQSLDEEMRRIREAGDRVGQVIELKSSLSALQSSIESNDWESATRHCARAMSLPTEVISGPFAEFAVPTSDSHLPPAQTLQEAREHLLQVFRSNFEQASRSRDSTTTSRFFKLFPAIGWEKEGLQAYAAFVVDLVRIRAPTSAKTSSPLYFITALTSLFESIAMIVVQHQPVVEKYYGPGQMKDVVQRLLDECDRVVRDVLDRWQEERSMTRKLSDISNTSPATAGRRQQSQEEDTIDPREIDQVVVEMSGMAGRWNLFKKFLLDSFEEHEEQSTAVEPTTDSARELPLDSTASQKVFDDMLVKYYIPLEVWYLRTIISKAHRLSQPDMTQSATTTTTPTTFLFRVLSTGSLNAVERMIEQLRDILEKDYASVLKKKMDDVYRSAGTQGQAARGEKADRDNRLAFAVILNDLDVSSSHLERLIRDLSGAGAITQYFLVSQQQTVKDHLSSLSSLVTKFRSTSRIGIEQLFNQLMRPKLRTFITEVYKDVSYVLDDDSYSNAEYHDVVRKRFIKLWDALMDDYKDSFTDANFRLLFGLVLDTLLRPWERFMMGFKFTELGAIRFDRDLRSINTYLSSQTAFGDGREKFTRLQQMSTLLNLDSDEDVDEFYNGSGIAWKLGSQEARAIAALKI</sequence>
<comment type="subcellular location">
    <subcellularLocation>
        <location evidence="1">Golgi apparatus membrane</location>
        <topology evidence="1">Peripheral membrane protein</topology>
    </subcellularLocation>
</comment>
<evidence type="ECO:0000256" key="9">
    <source>
        <dbReference type="SAM" id="MobiDB-lite"/>
    </source>
</evidence>
<dbReference type="SMART" id="SM00762">
    <property type="entry name" value="Cog4"/>
    <property type="match status" value="1"/>
</dbReference>
<reference evidence="11" key="1">
    <citation type="journal article" date="2019" name="Environ. Microbiol.">
        <title>Fungal ecological strategies reflected in gene transcription - a case study of two litter decomposers.</title>
        <authorList>
            <person name="Barbi F."/>
            <person name="Kohler A."/>
            <person name="Barry K."/>
            <person name="Baskaran P."/>
            <person name="Daum C."/>
            <person name="Fauchery L."/>
            <person name="Ihrmark K."/>
            <person name="Kuo A."/>
            <person name="LaButti K."/>
            <person name="Lipzen A."/>
            <person name="Morin E."/>
            <person name="Grigoriev I.V."/>
            <person name="Henrissat B."/>
            <person name="Lindahl B."/>
            <person name="Martin F."/>
        </authorList>
    </citation>
    <scope>NUCLEOTIDE SEQUENCE</scope>
    <source>
        <strain evidence="11">JB14</strain>
    </source>
</reference>
<dbReference type="Gene3D" id="1.10.287.1060">
    <property type="entry name" value="ESAT-6-like"/>
    <property type="match status" value="1"/>
</dbReference>
<evidence type="ECO:0000256" key="3">
    <source>
        <dbReference type="ARBA" id="ARBA00020975"/>
    </source>
</evidence>
<evidence type="ECO:0000313" key="11">
    <source>
        <dbReference type="EMBL" id="KAE9389746.1"/>
    </source>
</evidence>
<evidence type="ECO:0000256" key="6">
    <source>
        <dbReference type="ARBA" id="ARBA00023034"/>
    </source>
</evidence>
<dbReference type="InterPro" id="IPR048684">
    <property type="entry name" value="COG4_C"/>
</dbReference>
<feature type="region of interest" description="Disordered" evidence="9">
    <location>
        <begin position="292"/>
        <end position="321"/>
    </location>
</feature>
<keyword evidence="5" id="KW-0653">Protein transport</keyword>
<keyword evidence="4" id="KW-0813">Transport</keyword>
<keyword evidence="7" id="KW-0472">Membrane</keyword>
<dbReference type="GO" id="GO:0015031">
    <property type="term" value="P:protein transport"/>
    <property type="evidence" value="ECO:0007669"/>
    <property type="project" value="UniProtKB-KW"/>
</dbReference>
<dbReference type="PANTHER" id="PTHR24016:SF0">
    <property type="entry name" value="CONSERVED OLIGOMERIC GOLGI COMPLEX SUBUNIT 4"/>
    <property type="match status" value="1"/>
</dbReference>
<evidence type="ECO:0000256" key="7">
    <source>
        <dbReference type="ARBA" id="ARBA00023136"/>
    </source>
</evidence>
<dbReference type="InterPro" id="IPR013167">
    <property type="entry name" value="COG4_M"/>
</dbReference>
<dbReference type="OrthoDB" id="47059at2759"/>
<accession>A0A6A4GWA0</accession>
<evidence type="ECO:0000256" key="2">
    <source>
        <dbReference type="ARBA" id="ARBA00009215"/>
    </source>
</evidence>
<protein>
    <recommendedName>
        <fullName evidence="3">Conserved oligomeric Golgi complex subunit 4</fullName>
    </recommendedName>
    <alternativeName>
        <fullName evidence="8">Component of oligomeric Golgi complex 4</fullName>
    </alternativeName>
</protein>
<evidence type="ECO:0000256" key="5">
    <source>
        <dbReference type="ARBA" id="ARBA00022927"/>
    </source>
</evidence>
<keyword evidence="6" id="KW-0333">Golgi apparatus</keyword>
<evidence type="ECO:0000313" key="12">
    <source>
        <dbReference type="Proteomes" id="UP000799118"/>
    </source>
</evidence>
<dbReference type="PANTHER" id="PTHR24016">
    <property type="entry name" value="CONSERVED OLIGOMERIC GOLGI COMPLEX SUBUNIT 4"/>
    <property type="match status" value="1"/>
</dbReference>
<dbReference type="Pfam" id="PF20663">
    <property type="entry name" value="COG4_N"/>
    <property type="match status" value="1"/>
</dbReference>
<dbReference type="AlphaFoldDB" id="A0A6A4GWA0"/>
<evidence type="ECO:0000256" key="1">
    <source>
        <dbReference type="ARBA" id="ARBA00004395"/>
    </source>
</evidence>
<keyword evidence="12" id="KW-1185">Reference proteome</keyword>
<gene>
    <name evidence="11" type="ORF">BT96DRAFT_959959</name>
</gene>